<dbReference type="GO" id="GO:0006357">
    <property type="term" value="P:regulation of transcription by RNA polymerase II"/>
    <property type="evidence" value="ECO:0007669"/>
    <property type="project" value="InterPro"/>
</dbReference>
<evidence type="ECO:0000313" key="11">
    <source>
        <dbReference type="Proteomes" id="UP000494206"/>
    </source>
</evidence>
<dbReference type="PANTHER" id="PTHR13074:SF9">
    <property type="entry name" value="MEDIATOR OF RNA POLYMERASE II TRANSCRIPTION SUBUNIT 8"/>
    <property type="match status" value="1"/>
</dbReference>
<evidence type="ECO:0000256" key="9">
    <source>
        <dbReference type="SAM" id="MobiDB-lite"/>
    </source>
</evidence>
<keyword evidence="11" id="KW-1185">Reference proteome</keyword>
<comment type="function">
    <text evidence="8">Component of the Mediator complex, a coactivator involved in the regulated transcription of nearly all RNA polymerase II-dependent genes. Mediator functions as a bridge to convey information from gene-specific regulatory proteins to the basal RNA polymerase II transcription machinery. Mediator is recruited to promoters by direct interactions with regulatory proteins and serves as a scaffold for the assembly of a functional preinitiation complex with RNA polymerase II and the general transcription factors.</text>
</comment>
<dbReference type="GO" id="GO:0016592">
    <property type="term" value="C:mediator complex"/>
    <property type="evidence" value="ECO:0007669"/>
    <property type="project" value="InterPro"/>
</dbReference>
<dbReference type="InterPro" id="IPR019364">
    <property type="entry name" value="Mediatior_Med8_fun/met"/>
</dbReference>
<comment type="caution">
    <text evidence="10">The sequence shown here is derived from an EMBL/GenBank/DDBJ whole genome shotgun (WGS) entry which is preliminary data.</text>
</comment>
<keyword evidence="4 8" id="KW-0805">Transcription regulation</keyword>
<evidence type="ECO:0000313" key="10">
    <source>
        <dbReference type="EMBL" id="CAB3404669.1"/>
    </source>
</evidence>
<evidence type="ECO:0000256" key="7">
    <source>
        <dbReference type="ARBA" id="ARBA00023242"/>
    </source>
</evidence>
<name>A0A8S1EYR3_9PELO</name>
<feature type="region of interest" description="Disordered" evidence="9">
    <location>
        <begin position="210"/>
        <end position="241"/>
    </location>
</feature>
<protein>
    <recommendedName>
        <fullName evidence="8">Mediator of RNA polymerase II transcription subunit 8</fullName>
    </recommendedName>
    <alternativeName>
        <fullName evidence="8">Mediator complex subunit 8</fullName>
    </alternativeName>
</protein>
<reference evidence="10 11" key="1">
    <citation type="submission" date="2020-04" db="EMBL/GenBank/DDBJ databases">
        <authorList>
            <person name="Laetsch R D."/>
            <person name="Stevens L."/>
            <person name="Kumar S."/>
            <person name="Blaxter L. M."/>
        </authorList>
    </citation>
    <scope>NUCLEOTIDE SEQUENCE [LARGE SCALE GENOMIC DNA]</scope>
</reference>
<evidence type="ECO:0000256" key="2">
    <source>
        <dbReference type="ARBA" id="ARBA00005716"/>
    </source>
</evidence>
<dbReference type="EMBL" id="CADEPM010000004">
    <property type="protein sequence ID" value="CAB3404669.1"/>
    <property type="molecule type" value="Genomic_DNA"/>
</dbReference>
<proteinExistence type="inferred from homology"/>
<dbReference type="AlphaFoldDB" id="A0A8S1EYR3"/>
<evidence type="ECO:0000256" key="5">
    <source>
        <dbReference type="ARBA" id="ARBA00023159"/>
    </source>
</evidence>
<evidence type="ECO:0000256" key="8">
    <source>
        <dbReference type="RuleBase" id="RU364144"/>
    </source>
</evidence>
<organism evidence="10 11">
    <name type="scientific">Caenorhabditis bovis</name>
    <dbReference type="NCBI Taxonomy" id="2654633"/>
    <lineage>
        <taxon>Eukaryota</taxon>
        <taxon>Metazoa</taxon>
        <taxon>Ecdysozoa</taxon>
        <taxon>Nematoda</taxon>
        <taxon>Chromadorea</taxon>
        <taxon>Rhabditida</taxon>
        <taxon>Rhabditina</taxon>
        <taxon>Rhabditomorpha</taxon>
        <taxon>Rhabditoidea</taxon>
        <taxon>Rhabditidae</taxon>
        <taxon>Peloderinae</taxon>
        <taxon>Caenorhabditis</taxon>
    </lineage>
</organism>
<sequence>MSFPMQNIPDPSSFQNEPEKIMQAVDFVAKKTLDAKKLIEELLYMLNMQERCPWPEMLEKFSALASAMTVLQSSLRKSGLQSGHEDYGQFLRSHVLVPQRLQYEPDPLLLRLTENRVVSWNHDLVPEYLRTKPNPEMENEENLLDAERQTKSQDLIVRQINSFNKNIELLLSNLNTIDKMQQEAAIEKPTYNREDTAKIVASLLNGENLRSARSNPSVPPQHAQQLHHHQQQHSQMIQHQLQQPPMNWNPQQQQMQQMMMPNQMGMMPGMMGHPGMSQHMNQMGPMGSMGQMGPMGQMGHPMNPMMVQQQRPPPMHPMPHIQIQR</sequence>
<dbReference type="Proteomes" id="UP000494206">
    <property type="component" value="Unassembled WGS sequence"/>
</dbReference>
<evidence type="ECO:0000256" key="3">
    <source>
        <dbReference type="ARBA" id="ARBA00011837"/>
    </source>
</evidence>
<evidence type="ECO:0000256" key="1">
    <source>
        <dbReference type="ARBA" id="ARBA00004123"/>
    </source>
</evidence>
<accession>A0A8S1EYR3</accession>
<keyword evidence="6 8" id="KW-0804">Transcription</keyword>
<dbReference type="PANTHER" id="PTHR13074">
    <property type="entry name" value="MEDIATOR OF RNA POLYMERASE II TRANSCRIPTION SUBUNIT 8"/>
    <property type="match status" value="1"/>
</dbReference>
<keyword evidence="7 8" id="KW-0539">Nucleus</keyword>
<dbReference type="GO" id="GO:0000978">
    <property type="term" value="F:RNA polymerase II cis-regulatory region sequence-specific DNA binding"/>
    <property type="evidence" value="ECO:0007669"/>
    <property type="project" value="TreeGrafter"/>
</dbReference>
<comment type="subcellular location">
    <subcellularLocation>
        <location evidence="1 8">Nucleus</location>
    </subcellularLocation>
</comment>
<gene>
    <name evidence="8" type="primary">MED8</name>
    <name evidence="10" type="ORF">CBOVIS_LOCUS6965</name>
</gene>
<comment type="subunit">
    <text evidence="3 8">Component of the Mediator complex.</text>
</comment>
<evidence type="ECO:0000256" key="6">
    <source>
        <dbReference type="ARBA" id="ARBA00023163"/>
    </source>
</evidence>
<dbReference type="GO" id="GO:0070847">
    <property type="term" value="C:core mediator complex"/>
    <property type="evidence" value="ECO:0007669"/>
    <property type="project" value="TreeGrafter"/>
</dbReference>
<dbReference type="GO" id="GO:0003712">
    <property type="term" value="F:transcription coregulator activity"/>
    <property type="evidence" value="ECO:0007669"/>
    <property type="project" value="InterPro"/>
</dbReference>
<comment type="similarity">
    <text evidence="2 8">Belongs to the Mediator complex subunit 8 family.</text>
</comment>
<dbReference type="OrthoDB" id="150687at2759"/>
<feature type="compositionally biased region" description="Low complexity" evidence="9">
    <location>
        <begin position="232"/>
        <end position="241"/>
    </location>
</feature>
<dbReference type="Pfam" id="PF10232">
    <property type="entry name" value="Med8"/>
    <property type="match status" value="1"/>
</dbReference>
<evidence type="ECO:0000256" key="4">
    <source>
        <dbReference type="ARBA" id="ARBA00023015"/>
    </source>
</evidence>
<keyword evidence="5 8" id="KW-0010">Activator</keyword>